<feature type="transmembrane region" description="Helical" evidence="5">
    <location>
        <begin position="44"/>
        <end position="72"/>
    </location>
</feature>
<proteinExistence type="predicted"/>
<evidence type="ECO:0000313" key="9">
    <source>
        <dbReference type="WBParaSite" id="Bm11060.1"/>
    </source>
</evidence>
<organism evidence="7">
    <name type="scientific">Brugia malayi</name>
    <name type="common">Filarial nematode worm</name>
    <dbReference type="NCBI Taxonomy" id="6279"/>
    <lineage>
        <taxon>Eukaryota</taxon>
        <taxon>Metazoa</taxon>
        <taxon>Ecdysozoa</taxon>
        <taxon>Nematoda</taxon>
        <taxon>Chromadorea</taxon>
        <taxon>Rhabditida</taxon>
        <taxon>Spirurina</taxon>
        <taxon>Spiruromorpha</taxon>
        <taxon>Filarioidea</taxon>
        <taxon>Onchocercidae</taxon>
        <taxon>Brugia</taxon>
    </lineage>
</organism>
<feature type="domain" description="G-protein coupled receptors family 1 profile" evidence="6">
    <location>
        <begin position="26"/>
        <end position="217"/>
    </location>
</feature>
<feature type="transmembrane region" description="Helical" evidence="5">
    <location>
        <begin position="238"/>
        <end position="263"/>
    </location>
</feature>
<dbReference type="Pfam" id="PF10328">
    <property type="entry name" value="7TM_GPCR_Srx"/>
    <property type="match status" value="1"/>
</dbReference>
<gene>
    <name evidence="7" type="primary">Bm11060</name>
    <name evidence="7" type="ORF">BM_BM11060</name>
</gene>
<evidence type="ECO:0000259" key="6">
    <source>
        <dbReference type="PROSITE" id="PS50262"/>
    </source>
</evidence>
<reference evidence="9" key="3">
    <citation type="submission" date="2022-04" db="UniProtKB">
        <authorList>
            <consortium name="WormBaseParasite"/>
        </authorList>
    </citation>
    <scope>IDENTIFICATION</scope>
</reference>
<dbReference type="PANTHER" id="PTHR23017">
    <property type="entry name" value="SERPENTINE RECEPTOR, CLASS X"/>
    <property type="match status" value="1"/>
</dbReference>
<evidence type="ECO:0000256" key="4">
    <source>
        <dbReference type="ARBA" id="ARBA00023136"/>
    </source>
</evidence>
<feature type="transmembrane region" description="Helical" evidence="5">
    <location>
        <begin position="96"/>
        <end position="118"/>
    </location>
</feature>
<evidence type="ECO:0000256" key="5">
    <source>
        <dbReference type="SAM" id="Phobius"/>
    </source>
</evidence>
<comment type="subcellular location">
    <subcellularLocation>
        <location evidence="1">Membrane</location>
    </subcellularLocation>
</comment>
<evidence type="ECO:0000256" key="2">
    <source>
        <dbReference type="ARBA" id="ARBA00022692"/>
    </source>
</evidence>
<keyword evidence="4 5" id="KW-0472">Membrane</keyword>
<dbReference type="InterPro" id="IPR019430">
    <property type="entry name" value="7TM_GPCR_serpentine_rcpt_Srx"/>
</dbReference>
<dbReference type="SUPFAM" id="SSF81321">
    <property type="entry name" value="Family A G protein-coupled receptor-like"/>
    <property type="match status" value="1"/>
</dbReference>
<feature type="transmembrane region" description="Helical" evidence="5">
    <location>
        <begin position="130"/>
        <end position="149"/>
    </location>
</feature>
<sequence length="325" mass="36957">MGGYNHFDDSIAMICIAMVWFFGFVSNGLSLYITRTRSHFRNAFGILCSSFLICNLQSISVLFTWCTIVLALKSPILSSSELFLARLVGVLVNGPYYGTLLMHFFVALNRLCAVLYPIKYKQLWSESRSLIVGIISWTTGTSLCMLHLYSNFVLILIQKLFTEDCSLLFNENSSYRFFYGNSYYGKVCSNADAALSVFIVMIMACLDSITLIKLLAYRRALRKNVTMSTGSAFNKKEVLFFKQSCLVSFIYTASVAVLITHPFLFTNKWLLFLSSTIIWILMQSTDGLVLLIFNFKMIWKTNSWIPTSTIAPATTIHRLHTITRH</sequence>
<dbReference type="GeneID" id="6099997"/>
<dbReference type="RefSeq" id="XP_042938338.1">
    <property type="nucleotide sequence ID" value="XM_043082404.1"/>
</dbReference>
<feature type="transmembrane region" description="Helical" evidence="5">
    <location>
        <begin position="193"/>
        <end position="217"/>
    </location>
</feature>
<dbReference type="PROSITE" id="PS50262">
    <property type="entry name" value="G_PROTEIN_RECEP_F1_2"/>
    <property type="match status" value="1"/>
</dbReference>
<evidence type="ECO:0000313" key="7">
    <source>
        <dbReference type="EMBL" id="VIO99288.1"/>
    </source>
</evidence>
<keyword evidence="2 5" id="KW-0812">Transmembrane</keyword>
<dbReference type="EMBL" id="CAAKNF010000195">
    <property type="protein sequence ID" value="VIO99288.1"/>
    <property type="molecule type" value="Genomic_DNA"/>
</dbReference>
<dbReference type="WBParaSite" id="Bm11060.1">
    <property type="protein sequence ID" value="Bm11060.1"/>
    <property type="gene ID" value="WBGene00231321"/>
</dbReference>
<evidence type="ECO:0000256" key="3">
    <source>
        <dbReference type="ARBA" id="ARBA00022989"/>
    </source>
</evidence>
<dbReference type="GO" id="GO:0016020">
    <property type="term" value="C:membrane"/>
    <property type="evidence" value="ECO:0007669"/>
    <property type="project" value="UniProtKB-SubCell"/>
</dbReference>
<dbReference type="KEGG" id="bmy:BM_BM11060"/>
<feature type="transmembrane region" description="Helical" evidence="5">
    <location>
        <begin position="12"/>
        <end position="32"/>
    </location>
</feature>
<keyword evidence="3 5" id="KW-1133">Transmembrane helix</keyword>
<protein>
    <submittedName>
        <fullName evidence="9">G_PROTEIN_RECEP_F1_2 domain-containing protein</fullName>
    </submittedName>
</protein>
<dbReference type="OrthoDB" id="5825164at2759"/>
<dbReference type="InterPro" id="IPR017452">
    <property type="entry name" value="GPCR_Rhodpsn_7TM"/>
</dbReference>
<reference evidence="8" key="1">
    <citation type="journal article" date="2007" name="Science">
        <title>Draft genome of the filarial nematode parasite Brugia malayi.</title>
        <authorList>
            <person name="Ghedin E."/>
            <person name="Wang S."/>
            <person name="Spiro D."/>
            <person name="Caler E."/>
            <person name="Zhao Q."/>
            <person name="Crabtree J."/>
            <person name="Allen J.E."/>
            <person name="Delcher A.L."/>
            <person name="Guiliano D.B."/>
            <person name="Miranda-Saavedra D."/>
            <person name="Angiuoli S.V."/>
            <person name="Creasy T."/>
            <person name="Amedeo P."/>
            <person name="Haas B."/>
            <person name="El-Sayed N.M."/>
            <person name="Wortman J.R."/>
            <person name="Feldblyum T."/>
            <person name="Tallon L."/>
            <person name="Schatz M."/>
            <person name="Shumway M."/>
            <person name="Koo H."/>
            <person name="Salzberg S.L."/>
            <person name="Schobel S."/>
            <person name="Pertea M."/>
            <person name="Pop M."/>
            <person name="White O."/>
            <person name="Barton G.J."/>
            <person name="Carlow C.K."/>
            <person name="Crawford M.J."/>
            <person name="Daub J."/>
            <person name="Dimmic M.W."/>
            <person name="Estes C.F."/>
            <person name="Foster J.M."/>
            <person name="Ganatra M."/>
            <person name="Gregory W.F."/>
            <person name="Johnson N.M."/>
            <person name="Jin J."/>
            <person name="Komuniecki R."/>
            <person name="Korf I."/>
            <person name="Kumar S."/>
            <person name="Laney S."/>
            <person name="Li B.W."/>
            <person name="Li W."/>
            <person name="Lindblom T.H."/>
            <person name="Lustigman S."/>
            <person name="Ma D."/>
            <person name="Maina C.V."/>
            <person name="Martin D.M."/>
            <person name="McCarter J.P."/>
            <person name="McReynolds L."/>
            <person name="Mitreva M."/>
            <person name="Nutman T.B."/>
            <person name="Parkinson J."/>
            <person name="Peregrin-Alvarez J.M."/>
            <person name="Poole C."/>
            <person name="Ren Q."/>
            <person name="Saunders L."/>
            <person name="Sluder A.E."/>
            <person name="Smith K."/>
            <person name="Stanke M."/>
            <person name="Unnasch T.R."/>
            <person name="Ware J."/>
            <person name="Wei A.D."/>
            <person name="Weil G."/>
            <person name="Williams D.J."/>
            <person name="Zhang Y."/>
            <person name="Williams S.A."/>
            <person name="Fraser-Liggett C."/>
            <person name="Slatko B."/>
            <person name="Blaxter M.L."/>
            <person name="Scott A.L."/>
        </authorList>
    </citation>
    <scope>NUCLEOTIDE SEQUENCE</scope>
    <source>
        <strain evidence="8">FR3</strain>
    </source>
</reference>
<reference evidence="7" key="2">
    <citation type="submission" date="2019-04" db="EMBL/GenBank/DDBJ databases">
        <authorList>
            <person name="Howe K."/>
            <person name="Paulini M."/>
            <person name="Williams G."/>
        </authorList>
    </citation>
    <scope>NUCLEOTIDE SEQUENCE [LARGE SCALE GENOMIC DNA]</scope>
    <source>
        <strain evidence="7">FR3</strain>
    </source>
</reference>
<dbReference type="Proteomes" id="UP000006672">
    <property type="component" value="Unassembled WGS sequence"/>
</dbReference>
<dbReference type="AlphaFoldDB" id="A0A4E9FQB0"/>
<evidence type="ECO:0000313" key="8">
    <source>
        <dbReference type="Proteomes" id="UP000006672"/>
    </source>
</evidence>
<dbReference type="PANTHER" id="PTHR23017:SF3">
    <property type="entry name" value="G-PROTEIN COUPLED RECEPTORS FAMILY 1 PROFILE DOMAIN-CONTAINING PROTEIN"/>
    <property type="match status" value="1"/>
</dbReference>
<dbReference type="Gene3D" id="1.20.1070.10">
    <property type="entry name" value="Rhodopsin 7-helix transmembrane proteins"/>
    <property type="match status" value="1"/>
</dbReference>
<keyword evidence="8" id="KW-1185">Reference proteome</keyword>
<accession>A0A8L7SML5</accession>
<name>A0A4E9FQB0_BRUMA</name>
<dbReference type="CDD" id="cd00637">
    <property type="entry name" value="7tm_classA_rhodopsin-like"/>
    <property type="match status" value="1"/>
</dbReference>
<dbReference type="CTD" id="6099997"/>
<accession>A0A4E9FQB0</accession>
<evidence type="ECO:0000256" key="1">
    <source>
        <dbReference type="ARBA" id="ARBA00004370"/>
    </source>
</evidence>
<feature type="transmembrane region" description="Helical" evidence="5">
    <location>
        <begin position="269"/>
        <end position="293"/>
    </location>
</feature>